<organism evidence="2 3">
    <name type="scientific">Pelobates cultripes</name>
    <name type="common">Western spadefoot toad</name>
    <dbReference type="NCBI Taxonomy" id="61616"/>
    <lineage>
        <taxon>Eukaryota</taxon>
        <taxon>Metazoa</taxon>
        <taxon>Chordata</taxon>
        <taxon>Craniata</taxon>
        <taxon>Vertebrata</taxon>
        <taxon>Euteleostomi</taxon>
        <taxon>Amphibia</taxon>
        <taxon>Batrachia</taxon>
        <taxon>Anura</taxon>
        <taxon>Pelobatoidea</taxon>
        <taxon>Pelobatidae</taxon>
        <taxon>Pelobates</taxon>
    </lineage>
</organism>
<dbReference type="AlphaFoldDB" id="A0AAD1W5G1"/>
<gene>
    <name evidence="2" type="ORF">PECUL_23A002280</name>
</gene>
<evidence type="ECO:0000313" key="3">
    <source>
        <dbReference type="Proteomes" id="UP001295444"/>
    </source>
</evidence>
<keyword evidence="3" id="KW-1185">Reference proteome</keyword>
<proteinExistence type="predicted"/>
<accession>A0AAD1W5G1</accession>
<protein>
    <submittedName>
        <fullName evidence="2">Uncharacterized protein</fullName>
    </submittedName>
</protein>
<feature type="region of interest" description="Disordered" evidence="1">
    <location>
        <begin position="30"/>
        <end position="99"/>
    </location>
</feature>
<evidence type="ECO:0000256" key="1">
    <source>
        <dbReference type="SAM" id="MobiDB-lite"/>
    </source>
</evidence>
<name>A0AAD1W5G1_PELCU</name>
<dbReference type="Proteomes" id="UP001295444">
    <property type="component" value="Chromosome 05"/>
</dbReference>
<feature type="compositionally biased region" description="Polar residues" evidence="1">
    <location>
        <begin position="30"/>
        <end position="39"/>
    </location>
</feature>
<sequence length="180" mass="20471">MSRLDNLFAIFWLKLTQRQQYLARWESQVSHQSPQAQHQRTARVPAPRWARGRRRGVYRCKMGESKTTSTTQVIPMSRPDPSGAPATCRTQHEHSGEQLSWIPQRTVTQAGPPQARLPINMEHREPAWADTAGFKLQTQILSGATKPEKPTMQRLCFTAAGHRLNGDQDFISDMVPVHHV</sequence>
<evidence type="ECO:0000313" key="2">
    <source>
        <dbReference type="EMBL" id="CAH2292686.1"/>
    </source>
</evidence>
<reference evidence="2" key="1">
    <citation type="submission" date="2022-03" db="EMBL/GenBank/DDBJ databases">
        <authorList>
            <person name="Alioto T."/>
            <person name="Alioto T."/>
            <person name="Gomez Garrido J."/>
        </authorList>
    </citation>
    <scope>NUCLEOTIDE SEQUENCE</scope>
</reference>
<feature type="compositionally biased region" description="Polar residues" evidence="1">
    <location>
        <begin position="65"/>
        <end position="74"/>
    </location>
</feature>
<dbReference type="EMBL" id="OW240916">
    <property type="protein sequence ID" value="CAH2292686.1"/>
    <property type="molecule type" value="Genomic_DNA"/>
</dbReference>